<dbReference type="Proteomes" id="UP001150062">
    <property type="component" value="Unassembled WGS sequence"/>
</dbReference>
<keyword evidence="2" id="KW-1185">Reference proteome</keyword>
<sequence>MEKGRIQIIARCRRPGNESRLDLKPENKTKKINNLLQIKKSDQIIFSQHPKITKTISTPSEYLLYTPISQQFKFEENYKIKSRNKKTSSYAKA</sequence>
<proteinExistence type="predicted"/>
<evidence type="ECO:0000313" key="1">
    <source>
        <dbReference type="EMBL" id="KAJ6245648.1"/>
    </source>
</evidence>
<comment type="caution">
    <text evidence="1">The sequence shown here is derived from an EMBL/GenBank/DDBJ whole genome shotgun (WGS) entry which is preliminary data.</text>
</comment>
<gene>
    <name evidence="1" type="ORF">M0813_20068</name>
</gene>
<name>A0ABQ8YM24_9EUKA</name>
<accession>A0ABQ8YM24</accession>
<evidence type="ECO:0000313" key="2">
    <source>
        <dbReference type="Proteomes" id="UP001150062"/>
    </source>
</evidence>
<protein>
    <submittedName>
        <fullName evidence="1">Uncharacterized protein</fullName>
    </submittedName>
</protein>
<organism evidence="1 2">
    <name type="scientific">Anaeramoeba flamelloides</name>
    <dbReference type="NCBI Taxonomy" id="1746091"/>
    <lineage>
        <taxon>Eukaryota</taxon>
        <taxon>Metamonada</taxon>
        <taxon>Anaeramoebidae</taxon>
        <taxon>Anaeramoeba</taxon>
    </lineage>
</organism>
<reference evidence="1" key="1">
    <citation type="submission" date="2022-08" db="EMBL/GenBank/DDBJ databases">
        <title>Novel sulfate-reducing endosymbionts in the free-living metamonad Anaeramoeba.</title>
        <authorList>
            <person name="Jerlstrom-Hultqvist J."/>
            <person name="Cepicka I."/>
            <person name="Gallot-Lavallee L."/>
            <person name="Salas-Leiva D."/>
            <person name="Curtis B.A."/>
            <person name="Zahonova K."/>
            <person name="Pipaliya S."/>
            <person name="Dacks J."/>
            <person name="Roger A.J."/>
        </authorList>
    </citation>
    <scope>NUCLEOTIDE SEQUENCE</scope>
    <source>
        <strain evidence="1">Schooner1</strain>
    </source>
</reference>
<dbReference type="EMBL" id="JAOAOG010000143">
    <property type="protein sequence ID" value="KAJ6245648.1"/>
    <property type="molecule type" value="Genomic_DNA"/>
</dbReference>